<gene>
    <name evidence="2" type="ORF">DJ013_11175</name>
</gene>
<sequence length="450" mass="50108">MKILKTVSKILLGLIAFLLVVVLSMVTYIDRTPYQEMPYYKAWKQNLIDLDISQESSNDSLKVGWAKINITPKDPIPLAGYGKRRGASYSSVHDSVFVRTILLEKAGVKTAMIAADLLIVPPTVSELVKNKLTKTGLSFDHIYFGATHSHNSLGAWYNTLVGTLFAGKYDSEIEEMIADEMVNSILAADKQMATATVTFEKDLDNHDIRNRIIDGGKIEPYIRSLRFKTKDKTAFLATYAAHSTVLNASTVDLSRDYPGVLVDSLEKGSFDFAMYMAGAVGSMGPMEKGKTDFDEVNNQALGVLEEIYSENEFESVSENPEVLSFQISLPLRKPSARLTENLAFRPWVFKWLFGDAPSFIKVLKIGDNLMIGMPCDFSGELMESLDSYAKAKGLNLIITSFNGTYAGYITADEHFDTETYETFTMSWFGPYNGDYFSEATKDIIDLVSSK</sequence>
<proteinExistence type="predicted"/>
<accession>A0A2Z4GCS6</accession>
<protein>
    <recommendedName>
        <fullName evidence="1">Neutral/alkaline non-lysosomal ceramidase N-terminal domain-containing protein</fullName>
    </recommendedName>
</protein>
<reference evidence="2 3" key="1">
    <citation type="submission" date="2018-05" db="EMBL/GenBank/DDBJ databases">
        <title>Complete genome sequence of Arcticibacterium luteifluviistationis SM1504T, a cytophagaceae bacterium isolated from Arctic surface seawater.</title>
        <authorList>
            <person name="Li Y."/>
            <person name="Qin Q.-L."/>
        </authorList>
    </citation>
    <scope>NUCLEOTIDE SEQUENCE [LARGE SCALE GENOMIC DNA]</scope>
    <source>
        <strain evidence="2 3">SM1504</strain>
    </source>
</reference>
<dbReference type="EMBL" id="CP029480">
    <property type="protein sequence ID" value="AWV98703.1"/>
    <property type="molecule type" value="Genomic_DNA"/>
</dbReference>
<evidence type="ECO:0000259" key="1">
    <source>
        <dbReference type="Pfam" id="PF04734"/>
    </source>
</evidence>
<name>A0A2Z4GCS6_9BACT</name>
<evidence type="ECO:0000313" key="2">
    <source>
        <dbReference type="EMBL" id="AWV98703.1"/>
    </source>
</evidence>
<dbReference type="AlphaFoldDB" id="A0A2Z4GCS6"/>
<dbReference type="Proteomes" id="UP000249873">
    <property type="component" value="Chromosome"/>
</dbReference>
<evidence type="ECO:0000313" key="3">
    <source>
        <dbReference type="Proteomes" id="UP000249873"/>
    </source>
</evidence>
<dbReference type="KEGG" id="als:DJ013_11175"/>
<dbReference type="RefSeq" id="WP_111371896.1">
    <property type="nucleotide sequence ID" value="NZ_CP029480.1"/>
</dbReference>
<organism evidence="2 3">
    <name type="scientific">Arcticibacterium luteifluviistationis</name>
    <dbReference type="NCBI Taxonomy" id="1784714"/>
    <lineage>
        <taxon>Bacteria</taxon>
        <taxon>Pseudomonadati</taxon>
        <taxon>Bacteroidota</taxon>
        <taxon>Cytophagia</taxon>
        <taxon>Cytophagales</taxon>
        <taxon>Leadbetterellaceae</taxon>
        <taxon>Arcticibacterium</taxon>
    </lineage>
</organism>
<dbReference type="OrthoDB" id="926204at2"/>
<dbReference type="Pfam" id="PF04734">
    <property type="entry name" value="Ceramidase_alk"/>
    <property type="match status" value="1"/>
</dbReference>
<keyword evidence="3" id="KW-1185">Reference proteome</keyword>
<feature type="domain" description="Neutral/alkaline non-lysosomal ceramidase N-terminal" evidence="1">
    <location>
        <begin position="63"/>
        <end position="260"/>
    </location>
</feature>
<dbReference type="InterPro" id="IPR031329">
    <property type="entry name" value="NEUT/ALK_ceramidase_N"/>
</dbReference>